<dbReference type="AlphaFoldDB" id="A0A9J6FIA1"/>
<keyword evidence="3" id="KW-1185">Reference proteome</keyword>
<accession>A0A9J6FIA1</accession>
<feature type="region of interest" description="Disordered" evidence="1">
    <location>
        <begin position="77"/>
        <end position="100"/>
    </location>
</feature>
<feature type="region of interest" description="Disordered" evidence="1">
    <location>
        <begin position="39"/>
        <end position="65"/>
    </location>
</feature>
<name>A0A9J6FIA1_HAELO</name>
<reference evidence="2 3" key="1">
    <citation type="journal article" date="2020" name="Cell">
        <title>Large-Scale Comparative Analyses of Tick Genomes Elucidate Their Genetic Diversity and Vector Capacities.</title>
        <authorList>
            <consortium name="Tick Genome and Microbiome Consortium (TIGMIC)"/>
            <person name="Jia N."/>
            <person name="Wang J."/>
            <person name="Shi W."/>
            <person name="Du L."/>
            <person name="Sun Y."/>
            <person name="Zhan W."/>
            <person name="Jiang J.F."/>
            <person name="Wang Q."/>
            <person name="Zhang B."/>
            <person name="Ji P."/>
            <person name="Bell-Sakyi L."/>
            <person name="Cui X.M."/>
            <person name="Yuan T.T."/>
            <person name="Jiang B.G."/>
            <person name="Yang W.F."/>
            <person name="Lam T.T."/>
            <person name="Chang Q.C."/>
            <person name="Ding S.J."/>
            <person name="Wang X.J."/>
            <person name="Zhu J.G."/>
            <person name="Ruan X.D."/>
            <person name="Zhao L."/>
            <person name="Wei J.T."/>
            <person name="Ye R.Z."/>
            <person name="Que T.C."/>
            <person name="Du C.H."/>
            <person name="Zhou Y.H."/>
            <person name="Cheng J.X."/>
            <person name="Dai P.F."/>
            <person name="Guo W.B."/>
            <person name="Han X.H."/>
            <person name="Huang E.J."/>
            <person name="Li L.F."/>
            <person name="Wei W."/>
            <person name="Gao Y.C."/>
            <person name="Liu J.Z."/>
            <person name="Shao H.Z."/>
            <person name="Wang X."/>
            <person name="Wang C.C."/>
            <person name="Yang T.C."/>
            <person name="Huo Q.B."/>
            <person name="Li W."/>
            <person name="Chen H.Y."/>
            <person name="Chen S.E."/>
            <person name="Zhou L.G."/>
            <person name="Ni X.B."/>
            <person name="Tian J.H."/>
            <person name="Sheng Y."/>
            <person name="Liu T."/>
            <person name="Pan Y.S."/>
            <person name="Xia L.Y."/>
            <person name="Li J."/>
            <person name="Zhao F."/>
            <person name="Cao W.C."/>
        </authorList>
    </citation>
    <scope>NUCLEOTIDE SEQUENCE [LARGE SCALE GENOMIC DNA]</scope>
    <source>
        <strain evidence="2">HaeL-2018</strain>
    </source>
</reference>
<sequence length="160" mass="16637">MAFGVAVGTGPPGWRRTSSAAAGLSPGVPVFYRRARSSSLDPVRPASSRRLGRSPVRRPSEQGVRVKAFRNRPAEWTPAAEGWSAGNDSALGRWIPPPRRGAVGTRGPAFVLPTAALSSPLLLPLPPPPTPSNQLAQRAVSSAATARGIGTARHALATLP</sequence>
<dbReference type="EMBL" id="JABSTR010000001">
    <property type="protein sequence ID" value="KAH9362786.1"/>
    <property type="molecule type" value="Genomic_DNA"/>
</dbReference>
<comment type="caution">
    <text evidence="2">The sequence shown here is derived from an EMBL/GenBank/DDBJ whole genome shotgun (WGS) entry which is preliminary data.</text>
</comment>
<gene>
    <name evidence="2" type="ORF">HPB48_015251</name>
</gene>
<protein>
    <submittedName>
        <fullName evidence="2">Uncharacterized protein</fullName>
    </submittedName>
</protein>
<dbReference type="VEuPathDB" id="VectorBase:HLOH_054111"/>
<evidence type="ECO:0000313" key="2">
    <source>
        <dbReference type="EMBL" id="KAH9362786.1"/>
    </source>
</evidence>
<dbReference type="Proteomes" id="UP000821853">
    <property type="component" value="Chromosome 1"/>
</dbReference>
<proteinExistence type="predicted"/>
<evidence type="ECO:0000256" key="1">
    <source>
        <dbReference type="SAM" id="MobiDB-lite"/>
    </source>
</evidence>
<organism evidence="2 3">
    <name type="scientific">Haemaphysalis longicornis</name>
    <name type="common">Bush tick</name>
    <dbReference type="NCBI Taxonomy" id="44386"/>
    <lineage>
        <taxon>Eukaryota</taxon>
        <taxon>Metazoa</taxon>
        <taxon>Ecdysozoa</taxon>
        <taxon>Arthropoda</taxon>
        <taxon>Chelicerata</taxon>
        <taxon>Arachnida</taxon>
        <taxon>Acari</taxon>
        <taxon>Parasitiformes</taxon>
        <taxon>Ixodida</taxon>
        <taxon>Ixodoidea</taxon>
        <taxon>Ixodidae</taxon>
        <taxon>Haemaphysalinae</taxon>
        <taxon>Haemaphysalis</taxon>
    </lineage>
</organism>
<feature type="region of interest" description="Disordered" evidence="1">
    <location>
        <begin position="1"/>
        <end position="25"/>
    </location>
</feature>
<evidence type="ECO:0000313" key="3">
    <source>
        <dbReference type="Proteomes" id="UP000821853"/>
    </source>
</evidence>